<evidence type="ECO:0000256" key="1">
    <source>
        <dbReference type="SAM" id="MobiDB-lite"/>
    </source>
</evidence>
<protein>
    <submittedName>
        <fullName evidence="2">Uncharacterized protein</fullName>
    </submittedName>
</protein>
<feature type="compositionally biased region" description="Basic and acidic residues" evidence="1">
    <location>
        <begin position="1"/>
        <end position="20"/>
    </location>
</feature>
<feature type="region of interest" description="Disordered" evidence="1">
    <location>
        <begin position="1"/>
        <end position="75"/>
    </location>
</feature>
<accession>A0A9N9T2B0</accession>
<organism evidence="2 3">
    <name type="scientific">Diabrotica balteata</name>
    <name type="common">Banded cucumber beetle</name>
    <dbReference type="NCBI Taxonomy" id="107213"/>
    <lineage>
        <taxon>Eukaryota</taxon>
        <taxon>Metazoa</taxon>
        <taxon>Ecdysozoa</taxon>
        <taxon>Arthropoda</taxon>
        <taxon>Hexapoda</taxon>
        <taxon>Insecta</taxon>
        <taxon>Pterygota</taxon>
        <taxon>Neoptera</taxon>
        <taxon>Endopterygota</taxon>
        <taxon>Coleoptera</taxon>
        <taxon>Polyphaga</taxon>
        <taxon>Cucujiformia</taxon>
        <taxon>Chrysomeloidea</taxon>
        <taxon>Chrysomelidae</taxon>
        <taxon>Galerucinae</taxon>
        <taxon>Diabroticina</taxon>
        <taxon>Diabroticites</taxon>
        <taxon>Diabrotica</taxon>
    </lineage>
</organism>
<dbReference type="Proteomes" id="UP001153709">
    <property type="component" value="Chromosome 5"/>
</dbReference>
<evidence type="ECO:0000313" key="3">
    <source>
        <dbReference type="Proteomes" id="UP001153709"/>
    </source>
</evidence>
<dbReference type="OrthoDB" id="443915at2759"/>
<reference evidence="2" key="1">
    <citation type="submission" date="2022-01" db="EMBL/GenBank/DDBJ databases">
        <authorList>
            <person name="King R."/>
        </authorList>
    </citation>
    <scope>NUCLEOTIDE SEQUENCE</scope>
</reference>
<keyword evidence="3" id="KW-1185">Reference proteome</keyword>
<dbReference type="AlphaFoldDB" id="A0A9N9T2B0"/>
<evidence type="ECO:0000313" key="2">
    <source>
        <dbReference type="EMBL" id="CAG9835106.1"/>
    </source>
</evidence>
<proteinExistence type="predicted"/>
<feature type="region of interest" description="Disordered" evidence="1">
    <location>
        <begin position="188"/>
        <end position="207"/>
    </location>
</feature>
<name>A0A9N9T2B0_DIABA</name>
<gene>
    <name evidence="2" type="ORF">DIABBA_LOCUS8342</name>
</gene>
<dbReference type="EMBL" id="OU898280">
    <property type="protein sequence ID" value="CAG9835106.1"/>
    <property type="molecule type" value="Genomic_DNA"/>
</dbReference>
<sequence>MQKDDDKIYCKDGEDDKSDNSKGGGPGNNNPQSQQFYPGLPAGFAPQQFHSNLQSGHPVANHLGHSPPPNPTTYYKDERTQRQHIKLKKKLHDKQQKSDGLIPRKELVNGLKRAGLKDKGWFLALREHILECDNYNKVPKPGALGIESHFDRTSFQGSHPVSVLNFITPACEPDQPQPPKLLNRTKNSLQLSRGNAGGQRQPYGAHL</sequence>